<dbReference type="Proteomes" id="UP001527057">
    <property type="component" value="Unassembled WGS sequence"/>
</dbReference>
<keyword evidence="2" id="KW-1185">Reference proteome</keyword>
<gene>
    <name evidence="1" type="ORF">M5W27_12565</name>
</gene>
<reference evidence="1 2" key="1">
    <citation type="submission" date="2022-05" db="EMBL/GenBank/DDBJ databases">
        <title>Genome Sequencing of Bee-Associated Microbes.</title>
        <authorList>
            <person name="Dunlap C."/>
        </authorList>
    </citation>
    <scope>NUCLEOTIDE SEQUENCE [LARGE SCALE GENOMIC DNA]</scope>
    <source>
        <strain evidence="1 2">CBP-1093</strain>
    </source>
</reference>
<proteinExistence type="predicted"/>
<protein>
    <submittedName>
        <fullName evidence="1">Uncharacterized protein</fullName>
    </submittedName>
</protein>
<dbReference type="EMBL" id="JAMDMH010000029">
    <property type="protein sequence ID" value="MCY9576632.1"/>
    <property type="molecule type" value="Genomic_DNA"/>
</dbReference>
<name>A0ABT4F3M3_9BACI</name>
<organism evidence="1 2">
    <name type="scientific">Bacillus xiamenensis</name>
    <dbReference type="NCBI Taxonomy" id="1178537"/>
    <lineage>
        <taxon>Bacteria</taxon>
        <taxon>Bacillati</taxon>
        <taxon>Bacillota</taxon>
        <taxon>Bacilli</taxon>
        <taxon>Bacillales</taxon>
        <taxon>Bacillaceae</taxon>
        <taxon>Bacillus</taxon>
    </lineage>
</organism>
<dbReference type="RefSeq" id="WP_237739203.1">
    <property type="nucleotide sequence ID" value="NZ_AMSH01000019.1"/>
</dbReference>
<sequence length="47" mass="4795">MTASLASSTLFSFSPAISAQSIPQGPKDALNSIYELAPKGQIIKAGS</sequence>
<evidence type="ECO:0000313" key="1">
    <source>
        <dbReference type="EMBL" id="MCY9576632.1"/>
    </source>
</evidence>
<evidence type="ECO:0000313" key="2">
    <source>
        <dbReference type="Proteomes" id="UP001527057"/>
    </source>
</evidence>
<accession>A0ABT4F3M3</accession>
<comment type="caution">
    <text evidence="1">The sequence shown here is derived from an EMBL/GenBank/DDBJ whole genome shotgun (WGS) entry which is preliminary data.</text>
</comment>